<protein>
    <recommendedName>
        <fullName evidence="2">Myb/SANT-like DNA-binding domain-containing protein</fullName>
    </recommendedName>
</protein>
<evidence type="ECO:0000259" key="2">
    <source>
        <dbReference type="Pfam" id="PF13837"/>
    </source>
</evidence>
<dbReference type="EMBL" id="JARQWQ010000064">
    <property type="protein sequence ID" value="KAK2555205.1"/>
    <property type="molecule type" value="Genomic_DNA"/>
</dbReference>
<dbReference type="Pfam" id="PF13837">
    <property type="entry name" value="Myb_DNA-bind_4"/>
    <property type="match status" value="1"/>
</dbReference>
<dbReference type="Proteomes" id="UP001249851">
    <property type="component" value="Unassembled WGS sequence"/>
</dbReference>
<name>A0AAD9Q6H0_ACRCE</name>
<dbReference type="AlphaFoldDB" id="A0AAD9Q6H0"/>
<evidence type="ECO:0000313" key="3">
    <source>
        <dbReference type="EMBL" id="KAK2555205.1"/>
    </source>
</evidence>
<comment type="caution">
    <text evidence="3">The sequence shown here is derived from an EMBL/GenBank/DDBJ whole genome shotgun (WGS) entry which is preliminary data.</text>
</comment>
<gene>
    <name evidence="3" type="ORF">P5673_023183</name>
</gene>
<organism evidence="3 4">
    <name type="scientific">Acropora cervicornis</name>
    <name type="common">Staghorn coral</name>
    <dbReference type="NCBI Taxonomy" id="6130"/>
    <lineage>
        <taxon>Eukaryota</taxon>
        <taxon>Metazoa</taxon>
        <taxon>Cnidaria</taxon>
        <taxon>Anthozoa</taxon>
        <taxon>Hexacorallia</taxon>
        <taxon>Scleractinia</taxon>
        <taxon>Astrocoeniina</taxon>
        <taxon>Acroporidae</taxon>
        <taxon>Acropora</taxon>
    </lineage>
</organism>
<dbReference type="Gene3D" id="1.10.10.60">
    <property type="entry name" value="Homeodomain-like"/>
    <property type="match status" value="1"/>
</dbReference>
<feature type="region of interest" description="Disordered" evidence="1">
    <location>
        <begin position="69"/>
        <end position="103"/>
    </location>
</feature>
<reference evidence="3" key="1">
    <citation type="journal article" date="2023" name="G3 (Bethesda)">
        <title>Whole genome assembly and annotation of the endangered Caribbean coral Acropora cervicornis.</title>
        <authorList>
            <person name="Selwyn J.D."/>
            <person name="Vollmer S.V."/>
        </authorList>
    </citation>
    <scope>NUCLEOTIDE SEQUENCE</scope>
    <source>
        <strain evidence="3">K2</strain>
    </source>
</reference>
<reference evidence="3" key="2">
    <citation type="journal article" date="2023" name="Science">
        <title>Genomic signatures of disease resistance in endangered staghorn corals.</title>
        <authorList>
            <person name="Vollmer S.V."/>
            <person name="Selwyn J.D."/>
            <person name="Despard B.A."/>
            <person name="Roesel C.L."/>
        </authorList>
    </citation>
    <scope>NUCLEOTIDE SEQUENCE</scope>
    <source>
        <strain evidence="3">K2</strain>
    </source>
</reference>
<dbReference type="InterPro" id="IPR044822">
    <property type="entry name" value="Myb_DNA-bind_4"/>
</dbReference>
<proteinExistence type="predicted"/>
<accession>A0AAD9Q6H0</accession>
<evidence type="ECO:0000313" key="4">
    <source>
        <dbReference type="Proteomes" id="UP001249851"/>
    </source>
</evidence>
<feature type="domain" description="Myb/SANT-like DNA-binding" evidence="2">
    <location>
        <begin position="120"/>
        <end position="186"/>
    </location>
</feature>
<keyword evidence="4" id="KW-1185">Reference proteome</keyword>
<feature type="region of interest" description="Disordered" evidence="1">
    <location>
        <begin position="166"/>
        <end position="186"/>
    </location>
</feature>
<evidence type="ECO:0000256" key="1">
    <source>
        <dbReference type="SAM" id="MobiDB-lite"/>
    </source>
</evidence>
<feature type="compositionally biased region" description="Polar residues" evidence="1">
    <location>
        <begin position="91"/>
        <end position="101"/>
    </location>
</feature>
<sequence length="186" mass="21647">MENNSNLNQFRPYFRVWDRDDDYLDHSVIDNLNRRFGRAENQEQPMNGIQYWPFPSTSATFYRPAELQSLPAGPQHNGPLRTQSPIPPARSTPSPQCSSASDVEVVATAPAKKPRVKSADWTEDETHVLLEAWAPKFNRLRGASQREKIKIWNDIYSLYKERCPDSQRTLQQVKKRQQNLDNEYKQ</sequence>